<dbReference type="Pfam" id="PF00079">
    <property type="entry name" value="Serpin"/>
    <property type="match status" value="2"/>
</dbReference>
<evidence type="ECO:0000313" key="4">
    <source>
        <dbReference type="EMBL" id="EFL22046.1"/>
    </source>
</evidence>
<dbReference type="InterPro" id="IPR042178">
    <property type="entry name" value="Serpin_sf_1"/>
</dbReference>
<reference evidence="4 5" key="1">
    <citation type="submission" date="2009-02" db="EMBL/GenBank/DDBJ databases">
        <title>Annotation of Streptomyces hygroscopicus strain ATCC 53653.</title>
        <authorList>
            <consortium name="The Broad Institute Genome Sequencing Platform"/>
            <consortium name="Broad Institute Microbial Sequencing Center"/>
            <person name="Fischbach M."/>
            <person name="Godfrey P."/>
            <person name="Ward D."/>
            <person name="Young S."/>
            <person name="Zeng Q."/>
            <person name="Koehrsen M."/>
            <person name="Alvarado L."/>
            <person name="Berlin A.M."/>
            <person name="Bochicchio J."/>
            <person name="Borenstein D."/>
            <person name="Chapman S.B."/>
            <person name="Chen Z."/>
            <person name="Engels R."/>
            <person name="Freedman E."/>
            <person name="Gellesch M."/>
            <person name="Goldberg J."/>
            <person name="Griggs A."/>
            <person name="Gujja S."/>
            <person name="Heilman E.R."/>
            <person name="Heiman D.I."/>
            <person name="Hepburn T.A."/>
            <person name="Howarth C."/>
            <person name="Jen D."/>
            <person name="Larson L."/>
            <person name="Lewis B."/>
            <person name="Mehta T."/>
            <person name="Park D."/>
            <person name="Pearson M."/>
            <person name="Richards J."/>
            <person name="Roberts A."/>
            <person name="Saif S."/>
            <person name="Shea T.D."/>
            <person name="Shenoy N."/>
            <person name="Sisk P."/>
            <person name="Stolte C."/>
            <person name="Sykes S.N."/>
            <person name="Thomson T."/>
            <person name="Walk T."/>
            <person name="White J."/>
            <person name="Yandava C."/>
            <person name="Straight P."/>
            <person name="Clardy J."/>
            <person name="Hung D."/>
            <person name="Kolter R."/>
            <person name="Mekalanos J."/>
            <person name="Walker S."/>
            <person name="Walsh C.T."/>
            <person name="Wieland-Brown L.C."/>
            <person name="Haas B."/>
            <person name="Nusbaum C."/>
            <person name="Birren B."/>
        </authorList>
    </citation>
    <scope>NUCLEOTIDE SEQUENCE [LARGE SCALE GENOMIC DNA]</scope>
    <source>
        <strain evidence="4 5">ATCC 53653</strain>
    </source>
</reference>
<protein>
    <submittedName>
        <fullName evidence="4">LigA protein</fullName>
    </submittedName>
</protein>
<evidence type="ECO:0000259" key="3">
    <source>
        <dbReference type="SMART" id="SM00093"/>
    </source>
</evidence>
<dbReference type="STRING" id="457427.SSOG_01758"/>
<evidence type="ECO:0000256" key="1">
    <source>
        <dbReference type="RuleBase" id="RU000411"/>
    </source>
</evidence>
<feature type="domain" description="Serpin" evidence="3">
    <location>
        <begin position="36"/>
        <end position="413"/>
    </location>
</feature>
<dbReference type="PANTHER" id="PTHR11461:SF211">
    <property type="entry name" value="GH10112P-RELATED"/>
    <property type="match status" value="1"/>
</dbReference>
<feature type="region of interest" description="Disordered" evidence="2">
    <location>
        <begin position="1"/>
        <end position="21"/>
    </location>
</feature>
<dbReference type="InterPro" id="IPR036186">
    <property type="entry name" value="Serpin_sf"/>
</dbReference>
<name>D9WSA5_9ACTN</name>
<keyword evidence="5" id="KW-1185">Reference proteome</keyword>
<proteinExistence type="inferred from homology"/>
<dbReference type="InterPro" id="IPR023796">
    <property type="entry name" value="Serpin_dom"/>
</dbReference>
<dbReference type="PANTHER" id="PTHR11461">
    <property type="entry name" value="SERINE PROTEASE INHIBITOR, SERPIN"/>
    <property type="match status" value="1"/>
</dbReference>
<dbReference type="AlphaFoldDB" id="D9WSA5"/>
<dbReference type="GO" id="GO:0004867">
    <property type="term" value="F:serine-type endopeptidase inhibitor activity"/>
    <property type="evidence" value="ECO:0007669"/>
    <property type="project" value="InterPro"/>
</dbReference>
<gene>
    <name evidence="4" type="ORF">SSOG_01758</name>
</gene>
<dbReference type="Gene3D" id="3.30.497.10">
    <property type="entry name" value="Antithrombin, subunit I, domain 2"/>
    <property type="match status" value="2"/>
</dbReference>
<dbReference type="SMART" id="SM00093">
    <property type="entry name" value="SERPIN"/>
    <property type="match status" value="1"/>
</dbReference>
<organism evidence="4 5">
    <name type="scientific">Streptomyces himastatinicus ATCC 53653</name>
    <dbReference type="NCBI Taxonomy" id="457427"/>
    <lineage>
        <taxon>Bacteria</taxon>
        <taxon>Bacillati</taxon>
        <taxon>Actinomycetota</taxon>
        <taxon>Actinomycetes</taxon>
        <taxon>Kitasatosporales</taxon>
        <taxon>Streptomycetaceae</taxon>
        <taxon>Streptomyces</taxon>
        <taxon>Streptomyces violaceusniger group</taxon>
    </lineage>
</organism>
<comment type="similarity">
    <text evidence="1">Belongs to the serpin family.</text>
</comment>
<dbReference type="EMBL" id="GG657754">
    <property type="protein sequence ID" value="EFL22046.1"/>
    <property type="molecule type" value="Genomic_DNA"/>
</dbReference>
<dbReference type="InterPro" id="IPR000215">
    <property type="entry name" value="Serpin_fam"/>
</dbReference>
<dbReference type="Proteomes" id="UP000003963">
    <property type="component" value="Unassembled WGS sequence"/>
</dbReference>
<sequence length="427" mass="43327">MGVRPDPRQAGGGQPLTGTGTRAMVDTSAVRAVNALTGRWARAAVSDGEGTALTGAGAWPLLALLAGAAGGPARGELEGALGVGADGATALGREVVGAMEAMDGVAAATGLWTRHDLPVRPAWEAELPQGVRGVLSGDTERDGKELDAWASRHTGGAIAKMPVPLTPTTQLVLAGALMVKTAWQQPFQPGMLTPRSGPWQGRSLAGLRRTTDDLDGVLRVIPESPAGPLTLSGVAGDNGLDVHLILAGEGVPGGQVLEAGVGAVAGAYPGWGGSALPFGEAGPGVTVTEVASWDDTPSIGLTTPQFTVDARHDLLRHAELFGLRTAQDTSRGHFPGISPNPLAISSGQQSMTASFSAEGFWAAAVTALAAAPGGGPPQRTAKRIVVTYDRPFGFLAVHRASGLVLTAGWVTEPEAGAENPWGPPGLR</sequence>
<accession>D9WSA5</accession>
<evidence type="ECO:0000256" key="2">
    <source>
        <dbReference type="SAM" id="MobiDB-lite"/>
    </source>
</evidence>
<dbReference type="SUPFAM" id="SSF56574">
    <property type="entry name" value="Serpins"/>
    <property type="match status" value="2"/>
</dbReference>
<dbReference type="HOGENOM" id="CLU_041784_0_0_11"/>
<dbReference type="GO" id="GO:0005615">
    <property type="term" value="C:extracellular space"/>
    <property type="evidence" value="ECO:0007669"/>
    <property type="project" value="InterPro"/>
</dbReference>
<evidence type="ECO:0000313" key="5">
    <source>
        <dbReference type="Proteomes" id="UP000003963"/>
    </source>
</evidence>